<evidence type="ECO:0000313" key="8">
    <source>
        <dbReference type="Proteomes" id="UP000322530"/>
    </source>
</evidence>
<proteinExistence type="inferred from homology"/>
<comment type="caution">
    <text evidence="7">The sequence shown here is derived from an EMBL/GenBank/DDBJ whole genome shotgun (WGS) entry which is preliminary data.</text>
</comment>
<dbReference type="PANTHER" id="PTHR22839">
    <property type="entry name" value="THO COMPLEX SUBUNIT 3 THO3"/>
    <property type="match status" value="1"/>
</dbReference>
<dbReference type="EMBL" id="BIXY01000001">
    <property type="protein sequence ID" value="GCF06622.1"/>
    <property type="molecule type" value="Genomic_DNA"/>
</dbReference>
<organism evidence="7 8">
    <name type="scientific">Dictyobacter arantiisoli</name>
    <dbReference type="NCBI Taxonomy" id="2014874"/>
    <lineage>
        <taxon>Bacteria</taxon>
        <taxon>Bacillati</taxon>
        <taxon>Chloroflexota</taxon>
        <taxon>Ktedonobacteria</taxon>
        <taxon>Ktedonobacterales</taxon>
        <taxon>Dictyobacteraceae</taxon>
        <taxon>Dictyobacter</taxon>
    </lineage>
</organism>
<dbReference type="InterPro" id="IPR011047">
    <property type="entry name" value="Quinoprotein_ADH-like_sf"/>
</dbReference>
<dbReference type="InterPro" id="IPR011989">
    <property type="entry name" value="ARM-like"/>
</dbReference>
<dbReference type="Gene3D" id="1.25.10.10">
    <property type="entry name" value="Leucine-rich Repeat Variant"/>
    <property type="match status" value="1"/>
</dbReference>
<gene>
    <name evidence="7" type="ORF">KDI_01860</name>
</gene>
<keyword evidence="8" id="KW-1185">Reference proteome</keyword>
<evidence type="ECO:0000256" key="4">
    <source>
        <dbReference type="PROSITE-ProRule" id="PRU00221"/>
    </source>
</evidence>
<feature type="transmembrane region" description="Helical" evidence="5">
    <location>
        <begin position="229"/>
        <end position="248"/>
    </location>
</feature>
<dbReference type="RefSeq" id="WP_149399365.1">
    <property type="nucleotide sequence ID" value="NZ_BIXY01000001.1"/>
</dbReference>
<protein>
    <recommendedName>
        <fullName evidence="6">Anaphase-promoting complex subunit 4-like WD40 domain-containing protein</fullName>
    </recommendedName>
</protein>
<dbReference type="InterPro" id="IPR001680">
    <property type="entry name" value="WD40_rpt"/>
</dbReference>
<dbReference type="InterPro" id="IPR024977">
    <property type="entry name" value="Apc4-like_WD40_dom"/>
</dbReference>
<keyword evidence="2" id="KW-0677">Repeat</keyword>
<evidence type="ECO:0000256" key="1">
    <source>
        <dbReference type="ARBA" id="ARBA00022574"/>
    </source>
</evidence>
<dbReference type="PANTHER" id="PTHR22839:SF0">
    <property type="entry name" value="THO COMPLEX SUBUNIT 3"/>
    <property type="match status" value="1"/>
</dbReference>
<dbReference type="SUPFAM" id="SSF48371">
    <property type="entry name" value="ARM repeat"/>
    <property type="match status" value="1"/>
</dbReference>
<keyword evidence="5" id="KW-1133">Transmembrane helix</keyword>
<dbReference type="AlphaFoldDB" id="A0A5A5T5I8"/>
<keyword evidence="1 4" id="KW-0853">WD repeat</keyword>
<dbReference type="InterPro" id="IPR015943">
    <property type="entry name" value="WD40/YVTN_repeat-like_dom_sf"/>
</dbReference>
<sequence length="690" mass="77160">MDEQNLDTPNIQAPATLLPALKQRLNSARTVLETIDTTNMAELNTRFPTFSWQERVHIIHHLKNTAQAQKLIQNALQDPDESVRIAALQVITYRHDTSSLTRLTRTLQDSSPLVREATIYALDAIPGHANLEHIAAAQFDPSDIVRQAALHVMTQHGHDQPTSLPDSSAFTNMKRQNLQDRAESQIENNSLPTFDSDKIEFEIVDIAPMHPHNKYQHVKRVTMRRRHMLEGLVAAIILLSLVSAWFLFSIVPTTHTVSDGGQPLWTAATTNQQLPITNAQWSANSQQLTFSNPSLETFNLPGKHKTDYPKIDLARLMNIDKVLIMENATGSDNNYYVGIGSSKETQRNYLYIVDNRTGRLLVHYTLAGKAPSSEGQGEFATRKVWWSADNTQLALLDNEGSLVIAQPKENSIPFVLKDSLAPYQQATWLPGGKSIAVSTTTSNVVIWNVTQKRDVSFGFFDRNISNLTMSPDQHYLAAISLENIFILESYSRTQKLLQTIPSTLIQTSASAWSRDSHYLILQGVKEGLAGYHDAEYSTLIWDIPHQKLIASIPSDMSVETDLSKLISPNGADIAIQEKDNKTVDIWEIRTGKKIATHHGNMGTQRHILTWSPDGKYLAAIYQNTAVQVWDAMTGDDIARYKSANSVSSVQEIQWSPDSNYLAIIRVSFVGSQNVDPHYNSTIGIWSAPHQ</sequence>
<dbReference type="GO" id="GO:0006406">
    <property type="term" value="P:mRNA export from nucleus"/>
    <property type="evidence" value="ECO:0007669"/>
    <property type="project" value="InterPro"/>
</dbReference>
<feature type="domain" description="Anaphase-promoting complex subunit 4-like WD40" evidence="6">
    <location>
        <begin position="598"/>
        <end position="655"/>
    </location>
</feature>
<dbReference type="SUPFAM" id="SSF50998">
    <property type="entry name" value="Quinoprotein alcohol dehydrogenase-like"/>
    <property type="match status" value="1"/>
</dbReference>
<evidence type="ECO:0000256" key="3">
    <source>
        <dbReference type="ARBA" id="ARBA00046343"/>
    </source>
</evidence>
<name>A0A5A5T5I8_9CHLR</name>
<dbReference type="Pfam" id="PF12894">
    <property type="entry name" value="ANAPC4_WD40"/>
    <property type="match status" value="1"/>
</dbReference>
<evidence type="ECO:0000256" key="2">
    <source>
        <dbReference type="ARBA" id="ARBA00022737"/>
    </source>
</evidence>
<evidence type="ECO:0000259" key="6">
    <source>
        <dbReference type="Pfam" id="PF12894"/>
    </source>
</evidence>
<dbReference type="PROSITE" id="PS50082">
    <property type="entry name" value="WD_REPEATS_2"/>
    <property type="match status" value="1"/>
</dbReference>
<evidence type="ECO:0000256" key="5">
    <source>
        <dbReference type="SAM" id="Phobius"/>
    </source>
</evidence>
<dbReference type="InterPro" id="IPR040132">
    <property type="entry name" value="Tex1/THOC3"/>
</dbReference>
<dbReference type="InterPro" id="IPR016024">
    <property type="entry name" value="ARM-type_fold"/>
</dbReference>
<feature type="repeat" description="WD" evidence="4">
    <location>
        <begin position="608"/>
        <end position="639"/>
    </location>
</feature>
<dbReference type="Pfam" id="PF13646">
    <property type="entry name" value="HEAT_2"/>
    <property type="match status" value="1"/>
</dbReference>
<reference evidence="7 8" key="1">
    <citation type="submission" date="2019-01" db="EMBL/GenBank/DDBJ databases">
        <title>Draft genome sequence of Dictyobacter sp. Uno17.</title>
        <authorList>
            <person name="Wang C.M."/>
            <person name="Zheng Y."/>
            <person name="Sakai Y."/>
            <person name="Abe K."/>
            <person name="Yokota A."/>
            <person name="Yabe S."/>
        </authorList>
    </citation>
    <scope>NUCLEOTIDE SEQUENCE [LARGE SCALE GENOMIC DNA]</scope>
    <source>
        <strain evidence="7 8">Uno17</strain>
    </source>
</reference>
<keyword evidence="5" id="KW-0472">Membrane</keyword>
<accession>A0A5A5T5I8</accession>
<dbReference type="Gene3D" id="2.130.10.10">
    <property type="entry name" value="YVTN repeat-like/Quinoprotein amine dehydrogenase"/>
    <property type="match status" value="2"/>
</dbReference>
<dbReference type="OrthoDB" id="1492850at2"/>
<keyword evidence="5" id="KW-0812">Transmembrane</keyword>
<dbReference type="Proteomes" id="UP000322530">
    <property type="component" value="Unassembled WGS sequence"/>
</dbReference>
<evidence type="ECO:0000313" key="7">
    <source>
        <dbReference type="EMBL" id="GCF06622.1"/>
    </source>
</evidence>
<comment type="similarity">
    <text evidence="3">Belongs to the THOC3 family.</text>
</comment>